<feature type="region of interest" description="Disordered" evidence="1">
    <location>
        <begin position="61"/>
        <end position="84"/>
    </location>
</feature>
<evidence type="ECO:0000256" key="1">
    <source>
        <dbReference type="SAM" id="MobiDB-lite"/>
    </source>
</evidence>
<comment type="caution">
    <text evidence="2">The sequence shown here is derived from an EMBL/GenBank/DDBJ whole genome shotgun (WGS) entry which is preliminary data.</text>
</comment>
<feature type="region of interest" description="Disordered" evidence="1">
    <location>
        <begin position="1"/>
        <end position="41"/>
    </location>
</feature>
<sequence>MFAGQLHPAPSHSHSTSHRLTSPRFSPSTSHLPTCSPLDRSSSLFWLPTSKLIRTTSHPLSLFAPDMPTKSASPGRTAQAAGKV</sequence>
<feature type="compositionally biased region" description="Polar residues" evidence="1">
    <location>
        <begin position="25"/>
        <end position="41"/>
    </location>
</feature>
<name>A0A448WSY8_9PLAT</name>
<evidence type="ECO:0000313" key="2">
    <source>
        <dbReference type="EMBL" id="VEL19505.1"/>
    </source>
</evidence>
<organism evidence="2 3">
    <name type="scientific">Protopolystoma xenopodis</name>
    <dbReference type="NCBI Taxonomy" id="117903"/>
    <lineage>
        <taxon>Eukaryota</taxon>
        <taxon>Metazoa</taxon>
        <taxon>Spiralia</taxon>
        <taxon>Lophotrochozoa</taxon>
        <taxon>Platyhelminthes</taxon>
        <taxon>Monogenea</taxon>
        <taxon>Polyopisthocotylea</taxon>
        <taxon>Polystomatidea</taxon>
        <taxon>Polystomatidae</taxon>
        <taxon>Protopolystoma</taxon>
    </lineage>
</organism>
<accession>A0A448WSY8</accession>
<keyword evidence="3" id="KW-1185">Reference proteome</keyword>
<feature type="compositionally biased region" description="Low complexity" evidence="1">
    <location>
        <begin position="7"/>
        <end position="24"/>
    </location>
</feature>
<proteinExistence type="predicted"/>
<reference evidence="2" key="1">
    <citation type="submission" date="2018-11" db="EMBL/GenBank/DDBJ databases">
        <authorList>
            <consortium name="Pathogen Informatics"/>
        </authorList>
    </citation>
    <scope>NUCLEOTIDE SEQUENCE</scope>
</reference>
<dbReference type="Proteomes" id="UP000784294">
    <property type="component" value="Unassembled WGS sequence"/>
</dbReference>
<evidence type="ECO:0000313" key="3">
    <source>
        <dbReference type="Proteomes" id="UP000784294"/>
    </source>
</evidence>
<dbReference type="EMBL" id="CAAALY010041856">
    <property type="protein sequence ID" value="VEL19505.1"/>
    <property type="molecule type" value="Genomic_DNA"/>
</dbReference>
<gene>
    <name evidence="2" type="ORF">PXEA_LOCUS12945</name>
</gene>
<dbReference type="AlphaFoldDB" id="A0A448WSY8"/>
<protein>
    <submittedName>
        <fullName evidence="2">Uncharacterized protein</fullName>
    </submittedName>
</protein>